<evidence type="ECO:0000259" key="1">
    <source>
        <dbReference type="Pfam" id="PF13229"/>
    </source>
</evidence>
<sequence length="161" mass="17273">MNEIELYGKTTITEPGTYTLGQDIPYGGGTHLSEACFSIEANDVVFDGGGLTIGGNGVSDTSAIVATDVQNVVIKNVTLARWDYGIRFENVVGGQIRDAEVTGNGYGLVFHDSYLCIIRDSHVSENLLGVVFDSFSDVALLDTTVESNSGRDTFRIPTELL</sequence>
<dbReference type="EMBL" id="JBHTAA010000015">
    <property type="protein sequence ID" value="MFC7205376.1"/>
    <property type="molecule type" value="Genomic_DNA"/>
</dbReference>
<dbReference type="Proteomes" id="UP001596481">
    <property type="component" value="Unassembled WGS sequence"/>
</dbReference>
<dbReference type="RefSeq" id="WP_390226009.1">
    <property type="nucleotide sequence ID" value="NZ_JBHTAA010000015.1"/>
</dbReference>
<dbReference type="SUPFAM" id="SSF51126">
    <property type="entry name" value="Pectin lyase-like"/>
    <property type="match status" value="1"/>
</dbReference>
<keyword evidence="3" id="KW-1185">Reference proteome</keyword>
<dbReference type="InterPro" id="IPR011050">
    <property type="entry name" value="Pectin_lyase_fold/virulence"/>
</dbReference>
<dbReference type="AlphaFoldDB" id="A0ABD5ZK96"/>
<accession>A0ABD5ZK96</accession>
<comment type="caution">
    <text evidence="2">The sequence shown here is derived from an EMBL/GenBank/DDBJ whole genome shotgun (WGS) entry which is preliminary data.</text>
</comment>
<organism evidence="2 3">
    <name type="scientific">Haloferax namakaokahaiae</name>
    <dbReference type="NCBI Taxonomy" id="1748331"/>
    <lineage>
        <taxon>Archaea</taxon>
        <taxon>Methanobacteriati</taxon>
        <taxon>Methanobacteriota</taxon>
        <taxon>Stenosarchaea group</taxon>
        <taxon>Halobacteria</taxon>
        <taxon>Halobacteriales</taxon>
        <taxon>Haloferacaceae</taxon>
        <taxon>Haloferax</taxon>
    </lineage>
</organism>
<feature type="domain" description="Right handed beta helix" evidence="1">
    <location>
        <begin position="47"/>
        <end position="150"/>
    </location>
</feature>
<name>A0ABD5ZK96_9EURY</name>
<dbReference type="InterPro" id="IPR039448">
    <property type="entry name" value="Beta_helix"/>
</dbReference>
<dbReference type="Pfam" id="PF13229">
    <property type="entry name" value="Beta_helix"/>
    <property type="match status" value="1"/>
</dbReference>
<reference evidence="2 3" key="1">
    <citation type="journal article" date="2019" name="Int. J. Syst. Evol. Microbiol.">
        <title>The Global Catalogue of Microorganisms (GCM) 10K type strain sequencing project: providing services to taxonomists for standard genome sequencing and annotation.</title>
        <authorList>
            <consortium name="The Broad Institute Genomics Platform"/>
            <consortium name="The Broad Institute Genome Sequencing Center for Infectious Disease"/>
            <person name="Wu L."/>
            <person name="Ma J."/>
        </authorList>
    </citation>
    <scope>NUCLEOTIDE SEQUENCE [LARGE SCALE GENOMIC DNA]</scope>
    <source>
        <strain evidence="2 3">DSM 29988</strain>
    </source>
</reference>
<gene>
    <name evidence="2" type="ORF">ACFQJC_17840</name>
</gene>
<evidence type="ECO:0000313" key="2">
    <source>
        <dbReference type="EMBL" id="MFC7205376.1"/>
    </source>
</evidence>
<dbReference type="InterPro" id="IPR012334">
    <property type="entry name" value="Pectin_lyas_fold"/>
</dbReference>
<proteinExistence type="predicted"/>
<protein>
    <submittedName>
        <fullName evidence="2">Right-handed parallel beta-helix repeat-containing protein</fullName>
    </submittedName>
</protein>
<evidence type="ECO:0000313" key="3">
    <source>
        <dbReference type="Proteomes" id="UP001596481"/>
    </source>
</evidence>
<dbReference type="Gene3D" id="2.160.20.10">
    <property type="entry name" value="Single-stranded right-handed beta-helix, Pectin lyase-like"/>
    <property type="match status" value="1"/>
</dbReference>